<dbReference type="RefSeq" id="WP_139621490.1">
    <property type="nucleotide sequence ID" value="NZ_VDMP01000016.1"/>
</dbReference>
<evidence type="ECO:0000313" key="5">
    <source>
        <dbReference type="Proteomes" id="UP000313231"/>
    </source>
</evidence>
<keyword evidence="3" id="KW-0812">Transmembrane</keyword>
<keyword evidence="1" id="KW-0805">Transcription regulation</keyword>
<dbReference type="OrthoDB" id="5242431at2"/>
<sequence>MSTAATCPYAHLDAVYVLGALAATERVEYERHLPGCVECTRALRELAGMPGLLGRVSADDVGQVEHTAPPVPVPATLLPAVVARARRSQRRRRALTASLVAAAVAVLVALAGIGLSLREDEPPTATPQRMESLGTASSGWVAFTERRWGTQIDLTCTYEGRIADRTTYVLVVRSADGRSQQVGTWRSERGQEVHVTMATSVATDDIASVEVRTEDGYSVLRLEE</sequence>
<evidence type="ECO:0008006" key="6">
    <source>
        <dbReference type="Google" id="ProtNLM"/>
    </source>
</evidence>
<name>A0A5C4WEW8_9ACTN</name>
<gene>
    <name evidence="4" type="ORF">FHP29_03535</name>
</gene>
<keyword evidence="2" id="KW-0804">Transcription</keyword>
<keyword evidence="5" id="KW-1185">Reference proteome</keyword>
<dbReference type="AlphaFoldDB" id="A0A5C4WEW8"/>
<protein>
    <recommendedName>
        <fullName evidence="6">Zf-HC2 domain-containing protein</fullName>
    </recommendedName>
</protein>
<accession>A0A5C4WEW8</accession>
<organism evidence="4 5">
    <name type="scientific">Nocardioides albidus</name>
    <dbReference type="NCBI Taxonomy" id="1517589"/>
    <lineage>
        <taxon>Bacteria</taxon>
        <taxon>Bacillati</taxon>
        <taxon>Actinomycetota</taxon>
        <taxon>Actinomycetes</taxon>
        <taxon>Propionibacteriales</taxon>
        <taxon>Nocardioidaceae</taxon>
        <taxon>Nocardioides</taxon>
    </lineage>
</organism>
<dbReference type="EMBL" id="VDMP01000016">
    <property type="protein sequence ID" value="TNM46025.1"/>
    <property type="molecule type" value="Genomic_DNA"/>
</dbReference>
<comment type="caution">
    <text evidence="4">The sequence shown here is derived from an EMBL/GenBank/DDBJ whole genome shotgun (WGS) entry which is preliminary data.</text>
</comment>
<reference evidence="4 5" key="1">
    <citation type="journal article" date="2016" name="Int. J. Syst. Evol. Microbiol.">
        <title>Nocardioides albidus sp. nov., an actinobacterium isolated from garden soil.</title>
        <authorList>
            <person name="Singh H."/>
            <person name="Du J."/>
            <person name="Trinh H."/>
            <person name="Won K."/>
            <person name="Yang J.E."/>
            <person name="Yin C."/>
            <person name="Kook M."/>
            <person name="Yi T.H."/>
        </authorList>
    </citation>
    <scope>NUCLEOTIDE SEQUENCE [LARGE SCALE GENOMIC DNA]</scope>
    <source>
        <strain evidence="4 5">CCTCC AB 2015297</strain>
    </source>
</reference>
<dbReference type="InterPro" id="IPR041916">
    <property type="entry name" value="Anti_sigma_zinc_sf"/>
</dbReference>
<proteinExistence type="predicted"/>
<dbReference type="Proteomes" id="UP000313231">
    <property type="component" value="Unassembled WGS sequence"/>
</dbReference>
<dbReference type="Gene3D" id="1.10.10.1320">
    <property type="entry name" value="Anti-sigma factor, zinc-finger domain"/>
    <property type="match status" value="1"/>
</dbReference>
<evidence type="ECO:0000313" key="4">
    <source>
        <dbReference type="EMBL" id="TNM46025.1"/>
    </source>
</evidence>
<keyword evidence="3" id="KW-0472">Membrane</keyword>
<feature type="transmembrane region" description="Helical" evidence="3">
    <location>
        <begin position="94"/>
        <end position="117"/>
    </location>
</feature>
<evidence type="ECO:0000256" key="1">
    <source>
        <dbReference type="ARBA" id="ARBA00023015"/>
    </source>
</evidence>
<evidence type="ECO:0000256" key="3">
    <source>
        <dbReference type="SAM" id="Phobius"/>
    </source>
</evidence>
<evidence type="ECO:0000256" key="2">
    <source>
        <dbReference type="ARBA" id="ARBA00023163"/>
    </source>
</evidence>
<keyword evidence="3" id="KW-1133">Transmembrane helix</keyword>